<dbReference type="HOGENOM" id="CLU_054184_0_0_10"/>
<dbReference type="EMBL" id="HE796683">
    <property type="protein sequence ID" value="CCH01922.1"/>
    <property type="molecule type" value="Genomic_DNA"/>
</dbReference>
<reference evidence="1 2" key="1">
    <citation type="journal article" date="2012" name="J. Bacteriol.">
        <title>Genome Sequence of Fibrella aestuarina BUZ 2T, a Filamentous Marine Bacterium.</title>
        <authorList>
            <person name="Filippini M."/>
            <person name="Qi W."/>
            <person name="Blom J."/>
            <person name="Goesmann A."/>
            <person name="Smits T.H."/>
            <person name="Bagheri H.C."/>
        </authorList>
    </citation>
    <scope>NUCLEOTIDE SEQUENCE [LARGE SCALE GENOMIC DNA]</scope>
    <source>
        <strain evidence="2">BUZ 2T</strain>
    </source>
</reference>
<evidence type="ECO:0000313" key="1">
    <source>
        <dbReference type="EMBL" id="CCH01922.1"/>
    </source>
</evidence>
<dbReference type="eggNOG" id="COG4422">
    <property type="taxonomic scope" value="Bacteria"/>
</dbReference>
<dbReference type="Pfam" id="PF07505">
    <property type="entry name" value="DUF5131"/>
    <property type="match status" value="2"/>
</dbReference>
<protein>
    <submittedName>
        <fullName evidence="1">Gp37Gp68 family protein</fullName>
    </submittedName>
</protein>
<evidence type="ECO:0000313" key="2">
    <source>
        <dbReference type="Proteomes" id="UP000011058"/>
    </source>
</evidence>
<organism evidence="1 2">
    <name type="scientific">Fibrella aestuarina BUZ 2</name>
    <dbReference type="NCBI Taxonomy" id="1166018"/>
    <lineage>
        <taxon>Bacteria</taxon>
        <taxon>Pseudomonadati</taxon>
        <taxon>Bacteroidota</taxon>
        <taxon>Cytophagia</taxon>
        <taxon>Cytophagales</taxon>
        <taxon>Spirosomataceae</taxon>
        <taxon>Fibrella</taxon>
    </lineage>
</organism>
<proteinExistence type="predicted"/>
<accession>I0KCR9</accession>
<dbReference type="STRING" id="1166018.FAES_3916"/>
<name>I0KCR9_9BACT</name>
<dbReference type="InterPro" id="IPR011101">
    <property type="entry name" value="DUF5131"/>
</dbReference>
<dbReference type="KEGG" id="fae:FAES_3916"/>
<dbReference type="Proteomes" id="UP000011058">
    <property type="component" value="Chromosome"/>
</dbReference>
<sequence>MPSLRWSRLTSTMRRWTRSSTRNHPAEAPEPSYHWRVLSENVAASNLNMGELSKIEWLRPRRADGTAMPGHTANLWWGCEHVHAGCDNCYAERWSKRYEPVGLWDKETPRRMMIKGVWDQLRSWQRHAAALGEIHRVFTGSMMDIAEKSQMLVDREGAKIVLPGGFEIPMMTADLRVRYFEQVVPATPNLEHLLLSKRPSNYNKVVPQTWLTKPPVNVMFGASVVSPKTLTLVDQLRRVKGRRFLSIEPQLELIDAIDLTGIDWVINGGESGPLRRPFNTDWARRLRDICREQGVPFFFKQVDKVLPIPDDLLIHEFPVLPYQPLQHAA</sequence>
<dbReference type="AlphaFoldDB" id="I0KCR9"/>
<gene>
    <name evidence="1" type="ORF">FAES_3916</name>
</gene>
<keyword evidence="2" id="KW-1185">Reference proteome</keyword>
<dbReference type="PATRIC" id="fig|1166018.3.peg.866"/>